<dbReference type="CDD" id="cd04666">
    <property type="entry name" value="NUDIX_DIPP2_like_Nudt4"/>
    <property type="match status" value="1"/>
</dbReference>
<dbReference type="Pfam" id="PF00293">
    <property type="entry name" value="NUDIX"/>
    <property type="match status" value="1"/>
</dbReference>
<dbReference type="InterPro" id="IPR015797">
    <property type="entry name" value="NUDIX_hydrolase-like_dom_sf"/>
</dbReference>
<dbReference type="GO" id="GO:0005737">
    <property type="term" value="C:cytoplasm"/>
    <property type="evidence" value="ECO:0007669"/>
    <property type="project" value="TreeGrafter"/>
</dbReference>
<dbReference type="Proteomes" id="UP000427769">
    <property type="component" value="Chromosome"/>
</dbReference>
<keyword evidence="7" id="KW-1185">Reference proteome</keyword>
<dbReference type="AlphaFoldDB" id="A0A5K7ZF10"/>
<dbReference type="SUPFAM" id="SSF55811">
    <property type="entry name" value="Nudix"/>
    <property type="match status" value="1"/>
</dbReference>
<dbReference type="GO" id="GO:0046872">
    <property type="term" value="F:metal ion binding"/>
    <property type="evidence" value="ECO:0007669"/>
    <property type="project" value="UniProtKB-KW"/>
</dbReference>
<evidence type="ECO:0000256" key="2">
    <source>
        <dbReference type="ARBA" id="ARBA00022723"/>
    </source>
</evidence>
<evidence type="ECO:0000313" key="7">
    <source>
        <dbReference type="Proteomes" id="UP000427769"/>
    </source>
</evidence>
<dbReference type="PANTHER" id="PTHR12629">
    <property type="entry name" value="DIPHOSPHOINOSITOL POLYPHOSPHATE PHOSPHOHYDROLASE"/>
    <property type="match status" value="1"/>
</dbReference>
<sequence length="139" mass="15674">MRKRFDQAGAIPYQISDDAIEVLLISTSSGKNLTIPKGLIDPGYSATETAVNEAYEEAGIKGRLMTPPIGVYGFEKWGGRCQVDVFVMAVNRQLAVWPERSVRRRFWYDYRKAARRVKHSDLGDLILKLPAFLNRPQSG</sequence>
<evidence type="ECO:0000256" key="1">
    <source>
        <dbReference type="ARBA" id="ARBA00001946"/>
    </source>
</evidence>
<gene>
    <name evidence="6" type="ORF">DSCW_57880</name>
</gene>
<evidence type="ECO:0000256" key="4">
    <source>
        <dbReference type="ARBA" id="ARBA00022842"/>
    </source>
</evidence>
<keyword evidence="3 6" id="KW-0378">Hydrolase</keyword>
<dbReference type="GO" id="GO:0016462">
    <property type="term" value="F:pyrophosphatase activity"/>
    <property type="evidence" value="ECO:0007669"/>
    <property type="project" value="InterPro"/>
</dbReference>
<dbReference type="PANTHER" id="PTHR12629:SF0">
    <property type="entry name" value="DIPHOSPHOINOSITOL-POLYPHOSPHATE DIPHOSPHATASE"/>
    <property type="match status" value="1"/>
</dbReference>
<keyword evidence="2" id="KW-0479">Metal-binding</keyword>
<keyword evidence="4" id="KW-0460">Magnesium</keyword>
<dbReference type="PROSITE" id="PS51462">
    <property type="entry name" value="NUDIX"/>
    <property type="match status" value="1"/>
</dbReference>
<comment type="cofactor">
    <cofactor evidence="1">
        <name>Mg(2+)</name>
        <dbReference type="ChEBI" id="CHEBI:18420"/>
    </cofactor>
</comment>
<organism evidence="6 7">
    <name type="scientific">Desulfosarcina widdelii</name>
    <dbReference type="NCBI Taxonomy" id="947919"/>
    <lineage>
        <taxon>Bacteria</taxon>
        <taxon>Pseudomonadati</taxon>
        <taxon>Thermodesulfobacteriota</taxon>
        <taxon>Desulfobacteria</taxon>
        <taxon>Desulfobacterales</taxon>
        <taxon>Desulfosarcinaceae</taxon>
        <taxon>Desulfosarcina</taxon>
    </lineage>
</organism>
<dbReference type="RefSeq" id="WP_155307014.1">
    <property type="nucleotide sequence ID" value="NZ_AP021875.1"/>
</dbReference>
<evidence type="ECO:0000313" key="6">
    <source>
        <dbReference type="EMBL" id="BBO78371.1"/>
    </source>
</evidence>
<feature type="domain" description="Nudix hydrolase" evidence="5">
    <location>
        <begin position="3"/>
        <end position="130"/>
    </location>
</feature>
<dbReference type="InterPro" id="IPR047198">
    <property type="entry name" value="DDP-like_NUDIX"/>
</dbReference>
<dbReference type="EMBL" id="AP021875">
    <property type="protein sequence ID" value="BBO78371.1"/>
    <property type="molecule type" value="Genomic_DNA"/>
</dbReference>
<dbReference type="OrthoDB" id="7066910at2"/>
<reference evidence="6 7" key="1">
    <citation type="submission" date="2019-11" db="EMBL/GenBank/DDBJ databases">
        <title>Comparative genomics of hydrocarbon-degrading Desulfosarcina strains.</title>
        <authorList>
            <person name="Watanabe M."/>
            <person name="Kojima H."/>
            <person name="Fukui M."/>
        </authorList>
    </citation>
    <scope>NUCLEOTIDE SEQUENCE [LARGE SCALE GENOMIC DNA]</scope>
    <source>
        <strain evidence="6 7">PP31</strain>
    </source>
</reference>
<dbReference type="KEGG" id="dwd:DSCW_57880"/>
<evidence type="ECO:0000256" key="3">
    <source>
        <dbReference type="ARBA" id="ARBA00022801"/>
    </source>
</evidence>
<dbReference type="InterPro" id="IPR000086">
    <property type="entry name" value="NUDIX_hydrolase_dom"/>
</dbReference>
<name>A0A5K7ZF10_9BACT</name>
<protein>
    <submittedName>
        <fullName evidence="6">NUDIX hydrolase</fullName>
    </submittedName>
</protein>
<accession>A0A5K7ZF10</accession>
<evidence type="ECO:0000259" key="5">
    <source>
        <dbReference type="PROSITE" id="PS51462"/>
    </source>
</evidence>
<proteinExistence type="predicted"/>
<dbReference type="Gene3D" id="3.90.79.10">
    <property type="entry name" value="Nucleoside Triphosphate Pyrophosphohydrolase"/>
    <property type="match status" value="1"/>
</dbReference>